<name>A0A222YVP1_9CAUD</name>
<keyword evidence="2" id="KW-1185">Reference proteome</keyword>
<dbReference type="KEGG" id="vg:54981412"/>
<dbReference type="Proteomes" id="UP000221247">
    <property type="component" value="Segment"/>
</dbReference>
<dbReference type="GeneID" id="54981412"/>
<proteinExistence type="predicted"/>
<dbReference type="RefSeq" id="YP_009791239.1">
    <property type="nucleotide sequence ID" value="NC_047838.1"/>
</dbReference>
<evidence type="ECO:0000313" key="1">
    <source>
        <dbReference type="EMBL" id="ASR76127.1"/>
    </source>
</evidence>
<sequence>MKPAEIMYEMREIQDTWRQQNFFLSDAQKQRYADLLKMRRDRVQFFYDNDMVQKGPKVVKKPEPPQEDQDS</sequence>
<accession>A0A222YVP1</accession>
<gene>
    <name evidence="1" type="primary">82</name>
    <name evidence="1" type="ORF">PBI_BELLAMY_82</name>
</gene>
<protein>
    <submittedName>
        <fullName evidence="1">Uncharacterized protein</fullName>
    </submittedName>
</protein>
<dbReference type="EMBL" id="MF351863">
    <property type="protein sequence ID" value="ASR76127.1"/>
    <property type="molecule type" value="Genomic_DNA"/>
</dbReference>
<evidence type="ECO:0000313" key="2">
    <source>
        <dbReference type="Proteomes" id="UP000221247"/>
    </source>
</evidence>
<reference evidence="1 2" key="1">
    <citation type="submission" date="2017-06" db="EMBL/GenBank/DDBJ databases">
        <authorList>
            <person name="Kim H.J."/>
            <person name="Triplett B.A."/>
        </authorList>
    </citation>
    <scope>NUCLEOTIDE SEQUENCE [LARGE SCALE GENOMIC DNA]</scope>
</reference>
<organism evidence="1 2">
    <name type="scientific">Synechococcus phage Bellamy</name>
    <dbReference type="NCBI Taxonomy" id="2023996"/>
    <lineage>
        <taxon>Viruses</taxon>
        <taxon>Duplodnaviria</taxon>
        <taxon>Heunggongvirae</taxon>
        <taxon>Uroviricota</taxon>
        <taxon>Caudoviricetes</taxon>
        <taxon>Pantevenvirales</taxon>
        <taxon>Kyanoviridae</taxon>
        <taxon>Bellamyvirus</taxon>
        <taxon>Bellamyvirus bellamy</taxon>
    </lineage>
</organism>